<evidence type="ECO:0000313" key="2">
    <source>
        <dbReference type="Proteomes" id="UP000320239"/>
    </source>
</evidence>
<evidence type="ECO:0000313" key="1">
    <source>
        <dbReference type="EMBL" id="TWG12876.1"/>
    </source>
</evidence>
<gene>
    <name evidence="1" type="ORF">FHX34_105744</name>
</gene>
<comment type="caution">
    <text evidence="1">The sequence shown here is derived from an EMBL/GenBank/DDBJ whole genome shotgun (WGS) entry which is preliminary data.</text>
</comment>
<reference evidence="1 2" key="1">
    <citation type="submission" date="2019-06" db="EMBL/GenBank/DDBJ databases">
        <title>Sequencing the genomes of 1000 actinobacteria strains.</title>
        <authorList>
            <person name="Klenk H.-P."/>
        </authorList>
    </citation>
    <scope>NUCLEOTIDE SEQUENCE [LARGE SCALE GENOMIC DNA]</scope>
    <source>
        <strain evidence="1 2">DSM 43866</strain>
    </source>
</reference>
<name>A0A561VMM8_ACTTI</name>
<sequence>MPVLLAGALAANRAGPSAGVAVDPAVPARVVSVVTGAGLPTAAQLRKGLLGLADLPAGYTLFDEDSASTTEVPGSGWCREGTFDRGVPRARAHRVFQHSGGSMIDIEIVATGSRAARDIVRATAAVPTRCPLVEGNYTTKKFSRLPLPELGAPAAGLDEMFQDYVGEWSRYYHVVVASGQVTAIFTEMRGSEQSRDRFLKLVTTGVGRLARIR</sequence>
<organism evidence="1 2">
    <name type="scientific">Actinoplanes teichomyceticus</name>
    <dbReference type="NCBI Taxonomy" id="1867"/>
    <lineage>
        <taxon>Bacteria</taxon>
        <taxon>Bacillati</taxon>
        <taxon>Actinomycetota</taxon>
        <taxon>Actinomycetes</taxon>
        <taxon>Micromonosporales</taxon>
        <taxon>Micromonosporaceae</taxon>
        <taxon>Actinoplanes</taxon>
    </lineage>
</organism>
<keyword evidence="2" id="KW-1185">Reference proteome</keyword>
<dbReference type="Proteomes" id="UP000320239">
    <property type="component" value="Unassembled WGS sequence"/>
</dbReference>
<proteinExistence type="predicted"/>
<dbReference type="EMBL" id="VIWY01000005">
    <property type="protein sequence ID" value="TWG12876.1"/>
    <property type="molecule type" value="Genomic_DNA"/>
</dbReference>
<protein>
    <recommendedName>
        <fullName evidence="3">PknH-like protein</fullName>
    </recommendedName>
</protein>
<accession>A0A561VMM8</accession>
<dbReference type="AlphaFoldDB" id="A0A561VMM8"/>
<evidence type="ECO:0008006" key="3">
    <source>
        <dbReference type="Google" id="ProtNLM"/>
    </source>
</evidence>